<accession>A0A1U7M2Z1</accession>
<dbReference type="Pfam" id="PF03413">
    <property type="entry name" value="PepSY"/>
    <property type="match status" value="1"/>
</dbReference>
<protein>
    <recommendedName>
        <fullName evidence="2">PepSY domain-containing protein</fullName>
    </recommendedName>
</protein>
<evidence type="ECO:0000313" key="4">
    <source>
        <dbReference type="Proteomes" id="UP000186112"/>
    </source>
</evidence>
<gene>
    <name evidence="3" type="ORF">TICRE_24850</name>
</gene>
<name>A0A1U7M2Z1_TISCR</name>
<keyword evidence="1" id="KW-1133">Transmembrane helix</keyword>
<evidence type="ECO:0000259" key="2">
    <source>
        <dbReference type="Pfam" id="PF03413"/>
    </source>
</evidence>
<comment type="caution">
    <text evidence="3">The sequence shown here is derived from an EMBL/GenBank/DDBJ whole genome shotgun (WGS) entry which is preliminary data.</text>
</comment>
<organism evidence="3 4">
    <name type="scientific">Tissierella creatinophila DSM 6911</name>
    <dbReference type="NCBI Taxonomy" id="1123403"/>
    <lineage>
        <taxon>Bacteria</taxon>
        <taxon>Bacillati</taxon>
        <taxon>Bacillota</taxon>
        <taxon>Tissierellia</taxon>
        <taxon>Tissierellales</taxon>
        <taxon>Tissierellaceae</taxon>
        <taxon>Tissierella</taxon>
    </lineage>
</organism>
<keyword evidence="1" id="KW-0472">Membrane</keyword>
<proteinExistence type="predicted"/>
<keyword evidence="1" id="KW-0812">Transmembrane</keyword>
<dbReference type="Proteomes" id="UP000186112">
    <property type="component" value="Unassembled WGS sequence"/>
</dbReference>
<reference evidence="3 4" key="1">
    <citation type="submission" date="2016-02" db="EMBL/GenBank/DDBJ databases">
        <title>Genome sequence of Tissierella creatinophila DSM 6911.</title>
        <authorList>
            <person name="Poehlein A."/>
            <person name="Daniel R."/>
        </authorList>
    </citation>
    <scope>NUCLEOTIDE SEQUENCE [LARGE SCALE GENOMIC DNA]</scope>
    <source>
        <strain evidence="3 4">DSM 6911</strain>
    </source>
</reference>
<dbReference type="EMBL" id="LTDM01000065">
    <property type="protein sequence ID" value="OLS01661.1"/>
    <property type="molecule type" value="Genomic_DNA"/>
</dbReference>
<evidence type="ECO:0000313" key="3">
    <source>
        <dbReference type="EMBL" id="OLS01661.1"/>
    </source>
</evidence>
<dbReference type="InterPro" id="IPR025711">
    <property type="entry name" value="PepSY"/>
</dbReference>
<feature type="domain" description="PepSY" evidence="2">
    <location>
        <begin position="52"/>
        <end position="112"/>
    </location>
</feature>
<evidence type="ECO:0000256" key="1">
    <source>
        <dbReference type="SAM" id="Phobius"/>
    </source>
</evidence>
<dbReference type="Gene3D" id="3.10.450.40">
    <property type="match status" value="1"/>
</dbReference>
<dbReference type="AlphaFoldDB" id="A0A1U7M2Z1"/>
<keyword evidence="4" id="KW-1185">Reference proteome</keyword>
<feature type="transmembrane region" description="Helical" evidence="1">
    <location>
        <begin position="23"/>
        <end position="46"/>
    </location>
</feature>
<sequence length="123" mass="13818">MMKDILNKTIETIKNNKKKIKKVTLIAVAIVIIGSGIVAGTIYSYARSNINYSEKQLEEIAIKKIPGEVINVKKELEFEDATFEYTFQIKDKENILQEITVSSKSGAITDIEINGHDLDDNPM</sequence>